<dbReference type="PANTHER" id="PTHR30055">
    <property type="entry name" value="HTH-TYPE TRANSCRIPTIONAL REGULATOR RUTR"/>
    <property type="match status" value="1"/>
</dbReference>
<dbReference type="RefSeq" id="WP_245654924.1">
    <property type="nucleotide sequence ID" value="NZ_JBEZVI010000009.1"/>
</dbReference>
<dbReference type="InterPro" id="IPR009057">
    <property type="entry name" value="Homeodomain-like_sf"/>
</dbReference>
<dbReference type="PANTHER" id="PTHR30055:SF234">
    <property type="entry name" value="HTH-TYPE TRANSCRIPTIONAL REGULATOR BETI"/>
    <property type="match status" value="1"/>
</dbReference>
<dbReference type="Pfam" id="PF00440">
    <property type="entry name" value="TetR_N"/>
    <property type="match status" value="1"/>
</dbReference>
<evidence type="ECO:0000256" key="4">
    <source>
        <dbReference type="PROSITE-ProRule" id="PRU00335"/>
    </source>
</evidence>
<evidence type="ECO:0000256" key="1">
    <source>
        <dbReference type="ARBA" id="ARBA00023015"/>
    </source>
</evidence>
<dbReference type="Gene3D" id="1.10.357.10">
    <property type="entry name" value="Tetracycline Repressor, domain 2"/>
    <property type="match status" value="1"/>
</dbReference>
<organism evidence="6 7">
    <name type="scientific">Streptomyces catenulae</name>
    <dbReference type="NCBI Taxonomy" id="66875"/>
    <lineage>
        <taxon>Bacteria</taxon>
        <taxon>Bacillati</taxon>
        <taxon>Actinomycetota</taxon>
        <taxon>Actinomycetes</taxon>
        <taxon>Kitasatosporales</taxon>
        <taxon>Streptomycetaceae</taxon>
        <taxon>Streptomyces</taxon>
    </lineage>
</organism>
<dbReference type="InterPro" id="IPR001647">
    <property type="entry name" value="HTH_TetR"/>
</dbReference>
<reference evidence="6 7" key="1">
    <citation type="submission" date="2024-06" db="EMBL/GenBank/DDBJ databases">
        <title>The Natural Products Discovery Center: Release of the First 8490 Sequenced Strains for Exploring Actinobacteria Biosynthetic Diversity.</title>
        <authorList>
            <person name="Kalkreuter E."/>
            <person name="Kautsar S.A."/>
            <person name="Yang D."/>
            <person name="Bader C.D."/>
            <person name="Teijaro C.N."/>
            <person name="Fluegel L."/>
            <person name="Davis C.M."/>
            <person name="Simpson J.R."/>
            <person name="Lauterbach L."/>
            <person name="Steele A.D."/>
            <person name="Gui C."/>
            <person name="Meng S."/>
            <person name="Li G."/>
            <person name="Viehrig K."/>
            <person name="Ye F."/>
            <person name="Su P."/>
            <person name="Kiefer A.F."/>
            <person name="Nichols A."/>
            <person name="Cepeda A.J."/>
            <person name="Yan W."/>
            <person name="Fan B."/>
            <person name="Jiang Y."/>
            <person name="Adhikari A."/>
            <person name="Zheng C.-J."/>
            <person name="Schuster L."/>
            <person name="Cowan T.M."/>
            <person name="Smanski M.J."/>
            <person name="Chevrette M.G."/>
            <person name="De Carvalho L.P.S."/>
            <person name="Shen B."/>
        </authorList>
    </citation>
    <scope>NUCLEOTIDE SEQUENCE [LARGE SCALE GENOMIC DNA]</scope>
    <source>
        <strain evidence="6 7">NPDC033039</strain>
    </source>
</reference>
<feature type="DNA-binding region" description="H-T-H motif" evidence="4">
    <location>
        <begin position="106"/>
        <end position="125"/>
    </location>
</feature>
<evidence type="ECO:0000313" key="6">
    <source>
        <dbReference type="EMBL" id="MEU3711181.1"/>
    </source>
</evidence>
<evidence type="ECO:0000259" key="5">
    <source>
        <dbReference type="PROSITE" id="PS50977"/>
    </source>
</evidence>
<dbReference type="InterPro" id="IPR036271">
    <property type="entry name" value="Tet_transcr_reg_TetR-rel_C_sf"/>
</dbReference>
<feature type="domain" description="HTH tetR-type" evidence="5">
    <location>
        <begin position="83"/>
        <end position="143"/>
    </location>
</feature>
<name>A0ABV2Z0J7_9ACTN</name>
<evidence type="ECO:0000256" key="2">
    <source>
        <dbReference type="ARBA" id="ARBA00023125"/>
    </source>
</evidence>
<protein>
    <submittedName>
        <fullName evidence="6">TetR/AcrR family transcriptional regulator</fullName>
    </submittedName>
</protein>
<dbReference type="InterPro" id="IPR050109">
    <property type="entry name" value="HTH-type_TetR-like_transc_reg"/>
</dbReference>
<gene>
    <name evidence="6" type="ORF">AB0E61_13910</name>
</gene>
<dbReference type="SUPFAM" id="SSF48498">
    <property type="entry name" value="Tetracyclin repressor-like, C-terminal domain"/>
    <property type="match status" value="1"/>
</dbReference>
<dbReference type="PROSITE" id="PS50977">
    <property type="entry name" value="HTH_TETR_2"/>
    <property type="match status" value="1"/>
</dbReference>
<keyword evidence="1" id="KW-0805">Transcription regulation</keyword>
<evidence type="ECO:0000256" key="3">
    <source>
        <dbReference type="ARBA" id="ARBA00023163"/>
    </source>
</evidence>
<keyword evidence="2 4" id="KW-0238">DNA-binding</keyword>
<dbReference type="SUPFAM" id="SSF46689">
    <property type="entry name" value="Homeodomain-like"/>
    <property type="match status" value="1"/>
</dbReference>
<comment type="caution">
    <text evidence="6">The sequence shown here is derived from an EMBL/GenBank/DDBJ whole genome shotgun (WGS) entry which is preliminary data.</text>
</comment>
<dbReference type="Proteomes" id="UP001550853">
    <property type="component" value="Unassembled WGS sequence"/>
</dbReference>
<evidence type="ECO:0000313" key="7">
    <source>
        <dbReference type="Proteomes" id="UP001550853"/>
    </source>
</evidence>
<dbReference type="EMBL" id="JBEZVI010000009">
    <property type="protein sequence ID" value="MEU3711181.1"/>
    <property type="molecule type" value="Genomic_DNA"/>
</dbReference>
<keyword evidence="7" id="KW-1185">Reference proteome</keyword>
<proteinExistence type="predicted"/>
<keyword evidence="3" id="KW-0804">Transcription</keyword>
<sequence>MRARGGRERTIQERDMREQLADLVAVALAAARDRDRDVADVPLTAIAAKAGVSRSTLLRRLGGSRAALDEAVRRAGVDPGGRRPVRERAIEATAQLVAERGLGAVTLDAVAERAGCSLPSLHTVFDGRDGLLGAVYERHGPLPDLEALAADPPERLEDTVRELHRAVLTTFRREPRVLPAIFADLFARPDGPAARAMQAYLPRLFDSLSRLLLPHVEAGRIRPLPLPVLVQLLLGPIVTHLLLRPVLEPTLGAVLPGVDESCELFAEAYLRAVARTD</sequence>
<accession>A0ABV2Z0J7</accession>